<dbReference type="AlphaFoldDB" id="A0A7T5RJZ5"/>
<dbReference type="EMBL" id="CP066690">
    <property type="protein sequence ID" value="QQG45519.1"/>
    <property type="molecule type" value="Genomic_DNA"/>
</dbReference>
<gene>
    <name evidence="1" type="ORF">HYW89_01100</name>
</gene>
<sequence length="280" mass="31296">MGAVDGGGLLSVPLGELSGDFVFGQQEQASSIQKEPWANILTPEESLARIQERLDTVSKFEIKKSGPDFYAMAVLHKMFLLALAAHAEVLEHQKDAPQICSVVWNEKTGFPSEGTLLADAAWLGGTKQGKISALLQSFGNWSFWREEKVRCDCRRIRKFRRDDAGEKELKEDTNSILVRHNLGLASDQTLLFRGAAAVYCDRLGHLAHYEGSGKTEKINKNMVAVSFTDVVLTLNGGIFNLTLVRNEGADEEEEFARTLFHKELLVVLEENQCEVKKWIR</sequence>
<dbReference type="Proteomes" id="UP000595618">
    <property type="component" value="Chromosome"/>
</dbReference>
<evidence type="ECO:0000313" key="1">
    <source>
        <dbReference type="EMBL" id="QQG45519.1"/>
    </source>
</evidence>
<evidence type="ECO:0000313" key="2">
    <source>
        <dbReference type="Proteomes" id="UP000595618"/>
    </source>
</evidence>
<proteinExistence type="predicted"/>
<protein>
    <submittedName>
        <fullName evidence="1">Uncharacterized protein</fullName>
    </submittedName>
</protein>
<name>A0A7T5RJZ5_9BACT</name>
<accession>A0A7T5RJZ5</accession>
<reference evidence="1 2" key="1">
    <citation type="submission" date="2020-07" db="EMBL/GenBank/DDBJ databases">
        <title>Huge and variable diversity of episymbiotic CPR bacteria and DPANN archaea in groundwater ecosystems.</title>
        <authorList>
            <person name="He C.Y."/>
            <person name="Keren R."/>
            <person name="Whittaker M."/>
            <person name="Farag I.F."/>
            <person name="Doudna J."/>
            <person name="Cate J.H.D."/>
            <person name="Banfield J.F."/>
        </authorList>
    </citation>
    <scope>NUCLEOTIDE SEQUENCE [LARGE SCALE GENOMIC DNA]</scope>
    <source>
        <strain evidence="1">NC_groundwater_541_Ag_S-0.1um_46_50</strain>
    </source>
</reference>
<organism evidence="1 2">
    <name type="scientific">Candidatus Sungiibacteriota bacterium</name>
    <dbReference type="NCBI Taxonomy" id="2750080"/>
    <lineage>
        <taxon>Bacteria</taxon>
        <taxon>Candidatus Sungiibacteriota</taxon>
    </lineage>
</organism>